<protein>
    <recommendedName>
        <fullName evidence="3">Ig-like domain-containing protein</fullName>
    </recommendedName>
</protein>
<comment type="caution">
    <text evidence="4">The sequence shown here is derived from an EMBL/GenBank/DDBJ whole genome shotgun (WGS) entry which is preliminary data.</text>
</comment>
<organism evidence="4 5">
    <name type="scientific">Arctia plantaginis</name>
    <name type="common">Wood tiger moth</name>
    <name type="synonym">Phalaena plantaginis</name>
    <dbReference type="NCBI Taxonomy" id="874455"/>
    <lineage>
        <taxon>Eukaryota</taxon>
        <taxon>Metazoa</taxon>
        <taxon>Ecdysozoa</taxon>
        <taxon>Arthropoda</taxon>
        <taxon>Hexapoda</taxon>
        <taxon>Insecta</taxon>
        <taxon>Pterygota</taxon>
        <taxon>Neoptera</taxon>
        <taxon>Endopterygota</taxon>
        <taxon>Lepidoptera</taxon>
        <taxon>Glossata</taxon>
        <taxon>Ditrysia</taxon>
        <taxon>Noctuoidea</taxon>
        <taxon>Erebidae</taxon>
        <taxon>Arctiinae</taxon>
        <taxon>Arctia</taxon>
    </lineage>
</organism>
<sequence length="166" mass="17710">MSPNLTLLSDCTLNANSPSALYVVFQDWQVHVTSTPAEAGGPAILTCVAPAALKEHASVAAWYRDESVLPAADHMSGSTFIVDDGWKLIVRSVRIEDSKAMYSCSVLDSLTGDRRRSTPVNIDVAPMSVASAPRSISHGQWEAVVRRGGDVTLPCLVHANPPPTIT</sequence>
<dbReference type="AlphaFoldDB" id="A0A8S1A4P5"/>
<accession>A0A8S1A4P5</accession>
<evidence type="ECO:0000313" key="4">
    <source>
        <dbReference type="EMBL" id="CAB3241305.1"/>
    </source>
</evidence>
<dbReference type="EMBL" id="CADEBD010000309">
    <property type="protein sequence ID" value="CAB3241305.1"/>
    <property type="molecule type" value="Genomic_DNA"/>
</dbReference>
<dbReference type="GO" id="GO:0098609">
    <property type="term" value="P:cell-cell adhesion"/>
    <property type="evidence" value="ECO:0007669"/>
    <property type="project" value="TreeGrafter"/>
</dbReference>
<dbReference type="Gene3D" id="2.60.40.10">
    <property type="entry name" value="Immunoglobulins"/>
    <property type="match status" value="1"/>
</dbReference>
<proteinExistence type="predicted"/>
<dbReference type="InterPro" id="IPR007110">
    <property type="entry name" value="Ig-like_dom"/>
</dbReference>
<dbReference type="Proteomes" id="UP000494256">
    <property type="component" value="Unassembled WGS sequence"/>
</dbReference>
<dbReference type="PANTHER" id="PTHR44170:SF6">
    <property type="entry name" value="CONTACTIN"/>
    <property type="match status" value="1"/>
</dbReference>
<dbReference type="GO" id="GO:0016020">
    <property type="term" value="C:membrane"/>
    <property type="evidence" value="ECO:0007669"/>
    <property type="project" value="UniProtKB-SubCell"/>
</dbReference>
<reference evidence="4 5" key="1">
    <citation type="submission" date="2020-04" db="EMBL/GenBank/DDBJ databases">
        <authorList>
            <person name="Wallbank WR R."/>
            <person name="Pardo Diaz C."/>
            <person name="Kozak K."/>
            <person name="Martin S."/>
            <person name="Jiggins C."/>
            <person name="Moest M."/>
            <person name="Warren A I."/>
            <person name="Byers J.R.P. K."/>
            <person name="Montejo-Kovacevich G."/>
            <person name="Yen C E."/>
        </authorList>
    </citation>
    <scope>NUCLEOTIDE SEQUENCE [LARGE SCALE GENOMIC DNA]</scope>
</reference>
<dbReference type="InterPro" id="IPR036179">
    <property type="entry name" value="Ig-like_dom_sf"/>
</dbReference>
<dbReference type="InterPro" id="IPR013783">
    <property type="entry name" value="Ig-like_fold"/>
</dbReference>
<feature type="domain" description="Ig-like" evidence="3">
    <location>
        <begin position="18"/>
        <end position="121"/>
    </location>
</feature>
<evidence type="ECO:0000259" key="3">
    <source>
        <dbReference type="PROSITE" id="PS50835"/>
    </source>
</evidence>
<dbReference type="OrthoDB" id="6500128at2759"/>
<evidence type="ECO:0000313" key="5">
    <source>
        <dbReference type="Proteomes" id="UP000494256"/>
    </source>
</evidence>
<gene>
    <name evidence="4" type="ORF">APLA_LOCUS9541</name>
</gene>
<dbReference type="PROSITE" id="PS50835">
    <property type="entry name" value="IG_LIKE"/>
    <property type="match status" value="1"/>
</dbReference>
<dbReference type="PANTHER" id="PTHR44170">
    <property type="entry name" value="PROTEIN SIDEKICK"/>
    <property type="match status" value="1"/>
</dbReference>
<name>A0A8S1A4P5_ARCPL</name>
<dbReference type="SUPFAM" id="SSF48726">
    <property type="entry name" value="Immunoglobulin"/>
    <property type="match status" value="1"/>
</dbReference>
<keyword evidence="2" id="KW-1015">Disulfide bond</keyword>
<evidence type="ECO:0000256" key="1">
    <source>
        <dbReference type="ARBA" id="ARBA00022737"/>
    </source>
</evidence>
<keyword evidence="1" id="KW-0677">Repeat</keyword>
<evidence type="ECO:0000256" key="2">
    <source>
        <dbReference type="ARBA" id="ARBA00023157"/>
    </source>
</evidence>